<gene>
    <name evidence="2" type="ORF">N7452_001435</name>
</gene>
<dbReference type="EMBL" id="JAPZBQ010000001">
    <property type="protein sequence ID" value="KAJ5352461.1"/>
    <property type="molecule type" value="Genomic_DNA"/>
</dbReference>
<proteinExistence type="predicted"/>
<comment type="caution">
    <text evidence="2">The sequence shown here is derived from an EMBL/GenBank/DDBJ whole genome shotgun (WGS) entry which is preliminary data.</text>
</comment>
<dbReference type="Pfam" id="PF12511">
    <property type="entry name" value="DUF3716"/>
    <property type="match status" value="1"/>
</dbReference>
<feature type="region of interest" description="Disordered" evidence="1">
    <location>
        <begin position="1"/>
        <end position="49"/>
    </location>
</feature>
<evidence type="ECO:0000313" key="2">
    <source>
        <dbReference type="EMBL" id="KAJ5352461.1"/>
    </source>
</evidence>
<feature type="region of interest" description="Disordered" evidence="1">
    <location>
        <begin position="274"/>
        <end position="293"/>
    </location>
</feature>
<evidence type="ECO:0000256" key="1">
    <source>
        <dbReference type="SAM" id="MobiDB-lite"/>
    </source>
</evidence>
<protein>
    <submittedName>
        <fullName evidence="2">Uncharacterized protein</fullName>
    </submittedName>
</protein>
<organism evidence="2 3">
    <name type="scientific">Penicillium brevicompactum</name>
    <dbReference type="NCBI Taxonomy" id="5074"/>
    <lineage>
        <taxon>Eukaryota</taxon>
        <taxon>Fungi</taxon>
        <taxon>Dikarya</taxon>
        <taxon>Ascomycota</taxon>
        <taxon>Pezizomycotina</taxon>
        <taxon>Eurotiomycetes</taxon>
        <taxon>Eurotiomycetidae</taxon>
        <taxon>Eurotiales</taxon>
        <taxon>Aspergillaceae</taxon>
        <taxon>Penicillium</taxon>
    </lineage>
</organism>
<sequence length="293" mass="31806">MQGNPEISEEGPDPKPLTGQDASSEQAQDFVDEITESTDSASPNISGLPWGDLPSPIFAPGNGSIPDLPPGDWARIAKACLWPCSKKLVGDPKQLLFFLSSQSQKREPVLVEDRKGGQCHGNQNGRDFATSVGKKKANVEALLSQTIGDFADVKCSHCARGCGRFSGCVLIRTPENEVLACTNCHWNNHSDRCSLSTIGRALEKPSQNAGADQEAGIEKEDDQEMIDFVTSWLPVLKHKLAKARRGSPQKRLKGPQYEKKIKLAEYVLALKAKAKAAKDSKNYPEQGGHIDGE</sequence>
<evidence type="ECO:0000313" key="3">
    <source>
        <dbReference type="Proteomes" id="UP001147695"/>
    </source>
</evidence>
<reference evidence="2" key="2">
    <citation type="journal article" date="2023" name="IMA Fungus">
        <title>Comparative genomic study of the Penicillium genus elucidates a diverse pangenome and 15 lateral gene transfer events.</title>
        <authorList>
            <person name="Petersen C."/>
            <person name="Sorensen T."/>
            <person name="Nielsen M.R."/>
            <person name="Sondergaard T.E."/>
            <person name="Sorensen J.L."/>
            <person name="Fitzpatrick D.A."/>
            <person name="Frisvad J.C."/>
            <person name="Nielsen K.L."/>
        </authorList>
    </citation>
    <scope>NUCLEOTIDE SEQUENCE</scope>
    <source>
        <strain evidence="2">IBT 35673</strain>
    </source>
</reference>
<dbReference type="Proteomes" id="UP001147695">
    <property type="component" value="Unassembled WGS sequence"/>
</dbReference>
<reference evidence="2" key="1">
    <citation type="submission" date="2022-12" db="EMBL/GenBank/DDBJ databases">
        <authorList>
            <person name="Petersen C."/>
        </authorList>
    </citation>
    <scope>NUCLEOTIDE SEQUENCE</scope>
    <source>
        <strain evidence="2">IBT 35673</strain>
    </source>
</reference>
<feature type="compositionally biased region" description="Basic and acidic residues" evidence="1">
    <location>
        <begin position="276"/>
        <end position="293"/>
    </location>
</feature>
<name>A0A9W9R2I6_PENBR</name>
<dbReference type="AlphaFoldDB" id="A0A9W9R2I6"/>
<dbReference type="InterPro" id="IPR022190">
    <property type="entry name" value="DUF3716"/>
</dbReference>
<accession>A0A9W9R2I6</accession>